<accession>A0A5N6ETH0</accession>
<dbReference type="Proteomes" id="UP000326799">
    <property type="component" value="Unassembled WGS sequence"/>
</dbReference>
<gene>
    <name evidence="2" type="ORF">BDV33DRAFT_102292</name>
</gene>
<evidence type="ECO:0000256" key="1">
    <source>
        <dbReference type="SAM" id="MobiDB-lite"/>
    </source>
</evidence>
<evidence type="ECO:0000313" key="2">
    <source>
        <dbReference type="EMBL" id="KAB8219974.1"/>
    </source>
</evidence>
<keyword evidence="3" id="KW-1185">Reference proteome</keyword>
<feature type="compositionally biased region" description="Polar residues" evidence="1">
    <location>
        <begin position="247"/>
        <end position="263"/>
    </location>
</feature>
<name>A0A5N6ETH0_9EURO</name>
<evidence type="ECO:0000313" key="3">
    <source>
        <dbReference type="Proteomes" id="UP000326799"/>
    </source>
</evidence>
<evidence type="ECO:0008006" key="4">
    <source>
        <dbReference type="Google" id="ProtNLM"/>
    </source>
</evidence>
<organism evidence="2 3">
    <name type="scientific">Aspergillus novoparasiticus</name>
    <dbReference type="NCBI Taxonomy" id="986946"/>
    <lineage>
        <taxon>Eukaryota</taxon>
        <taxon>Fungi</taxon>
        <taxon>Dikarya</taxon>
        <taxon>Ascomycota</taxon>
        <taxon>Pezizomycotina</taxon>
        <taxon>Eurotiomycetes</taxon>
        <taxon>Eurotiomycetidae</taxon>
        <taxon>Eurotiales</taxon>
        <taxon>Aspergillaceae</taxon>
        <taxon>Aspergillus</taxon>
        <taxon>Aspergillus subgen. Circumdati</taxon>
    </lineage>
</organism>
<feature type="region of interest" description="Disordered" evidence="1">
    <location>
        <begin position="243"/>
        <end position="263"/>
    </location>
</feature>
<sequence length="355" mass="39357">MLSRPLPDLEARLKEVVWSRGAPHYASRAVIFYFENDDTDSDRDAITLRNCLEDVFDIKTRIVPIEKSETWAAMKVQSIILDECTAIRSPYRQLRSLVIIAYIGHGVLDYGSQLKFISADGKQNIRWKCIRDVFFNDNDAAEGFDALAILDCCYAGATRSMIDRVADVLSACGPRATARSRAAGYISFTQRLATAARQLRDVQPFVTVDDLLQRIQENKTRDAPNAQLAHLGQSAQPIALPFKKRSSASQPPNPRTTSPTTAPTFSNVLVKLSVAASPEETLGKLTNIIRTLPSEFNVTIEQVYESTSTLILLSMSWSTFSRLSTRIDLTLIGPIMGPALLSPGKLTLLVRWSTC</sequence>
<dbReference type="EMBL" id="ML733433">
    <property type="protein sequence ID" value="KAB8219974.1"/>
    <property type="molecule type" value="Genomic_DNA"/>
</dbReference>
<dbReference type="AlphaFoldDB" id="A0A5N6ETH0"/>
<proteinExistence type="predicted"/>
<protein>
    <recommendedName>
        <fullName evidence="4">Caspase domain-containing protein</fullName>
    </recommendedName>
</protein>
<reference evidence="2 3" key="1">
    <citation type="submission" date="2019-04" db="EMBL/GenBank/DDBJ databases">
        <title>Fungal friends and foes A comparative genomics study of 23 Aspergillus species from section Flavi.</title>
        <authorList>
            <consortium name="DOE Joint Genome Institute"/>
            <person name="Kjaerbolling I."/>
            <person name="Vesth T.C."/>
            <person name="Frisvad J.C."/>
            <person name="Nybo J.L."/>
            <person name="Theobald S."/>
            <person name="Kildgaard S."/>
            <person name="Petersen T.I."/>
            <person name="Kuo A."/>
            <person name="Sato A."/>
            <person name="Lyhne E.K."/>
            <person name="Kogle M.E."/>
            <person name="Wiebenga A."/>
            <person name="Kun R.S."/>
            <person name="Lubbers R.J."/>
            <person name="Makela M.R."/>
            <person name="Barry K."/>
            <person name="Chovatia M."/>
            <person name="Clum A."/>
            <person name="Daum C."/>
            <person name="Haridas S."/>
            <person name="He G."/>
            <person name="LaButti K."/>
            <person name="Lipzen A."/>
            <person name="Mondo S."/>
            <person name="Pangilinan J."/>
            <person name="Riley R."/>
            <person name="Salamov A."/>
            <person name="Simmons B.A."/>
            <person name="Magnuson J.K."/>
            <person name="Henrissat B."/>
            <person name="Mortensen U.H."/>
            <person name="Larsen T.O."/>
            <person name="De vries R.P."/>
            <person name="Grigoriev I.V."/>
            <person name="Machida M."/>
            <person name="Baker S.E."/>
            <person name="Andersen M.R."/>
        </authorList>
    </citation>
    <scope>NUCLEOTIDE SEQUENCE [LARGE SCALE GENOMIC DNA]</scope>
    <source>
        <strain evidence="2 3">CBS 126849</strain>
    </source>
</reference>